<dbReference type="EMBL" id="QGLC01000009">
    <property type="protein sequence ID" value="RAL69546.1"/>
    <property type="molecule type" value="Genomic_DNA"/>
</dbReference>
<keyword evidence="1" id="KW-0812">Transmembrane</keyword>
<feature type="transmembrane region" description="Helical" evidence="1">
    <location>
        <begin position="12"/>
        <end position="33"/>
    </location>
</feature>
<evidence type="ECO:0000256" key="1">
    <source>
        <dbReference type="SAM" id="Phobius"/>
    </source>
</evidence>
<evidence type="ECO:0000313" key="2">
    <source>
        <dbReference type="EMBL" id="RAL69546.1"/>
    </source>
</evidence>
<keyword evidence="1" id="KW-0472">Membrane</keyword>
<name>A0A328ENF1_9CHLR</name>
<evidence type="ECO:0000313" key="3">
    <source>
        <dbReference type="Proteomes" id="UP000249146"/>
    </source>
</evidence>
<dbReference type="Proteomes" id="UP000249146">
    <property type="component" value="Unassembled WGS sequence"/>
</dbReference>
<gene>
    <name evidence="2" type="ORF">C1G87_0544</name>
</gene>
<sequence>MIVVEAIIPAKVMSIASIFITFITNWSAGYLLFTFRVLPFKFEVCFTAFLYLRCGQAGKPESGLV</sequence>
<comment type="caution">
    <text evidence="2">The sequence shown here is derived from an EMBL/GenBank/DDBJ whole genome shotgun (WGS) entry which is preliminary data.</text>
</comment>
<organism evidence="2 3">
    <name type="scientific">Dehalococcoides mccartyi</name>
    <dbReference type="NCBI Taxonomy" id="61435"/>
    <lineage>
        <taxon>Bacteria</taxon>
        <taxon>Bacillati</taxon>
        <taxon>Chloroflexota</taxon>
        <taxon>Dehalococcoidia</taxon>
        <taxon>Dehalococcoidales</taxon>
        <taxon>Dehalococcoidaceae</taxon>
        <taxon>Dehalococcoides</taxon>
    </lineage>
</organism>
<reference evidence="2 3" key="1">
    <citation type="submission" date="2018-05" db="EMBL/GenBank/DDBJ databases">
        <title>Draft genome sequences of Dehalococcoides mccartyi strains RC and KS.</title>
        <authorList>
            <person name="Higgins S.A."/>
            <person name="Padilla-Crespo E."/>
            <person name="Loeffler F.E."/>
        </authorList>
    </citation>
    <scope>NUCLEOTIDE SEQUENCE [LARGE SCALE GENOMIC DNA]</scope>
    <source>
        <strain evidence="2 3">RC</strain>
    </source>
</reference>
<keyword evidence="1" id="KW-1133">Transmembrane helix</keyword>
<protein>
    <submittedName>
        <fullName evidence="2">Uncharacterized protein</fullName>
    </submittedName>
</protein>
<accession>A0A328ENF1</accession>
<dbReference type="AlphaFoldDB" id="A0A328ENF1"/>
<proteinExistence type="predicted"/>